<evidence type="ECO:0000256" key="1">
    <source>
        <dbReference type="ARBA" id="ARBA00004123"/>
    </source>
</evidence>
<evidence type="ECO:0000313" key="11">
    <source>
        <dbReference type="Proteomes" id="UP000436088"/>
    </source>
</evidence>
<comment type="subcellular location">
    <subcellularLocation>
        <location evidence="1">Nucleus</location>
    </subcellularLocation>
</comment>
<dbReference type="GO" id="GO:0000976">
    <property type="term" value="F:transcription cis-regulatory region binding"/>
    <property type="evidence" value="ECO:0007669"/>
    <property type="project" value="UniProtKB-ARBA"/>
</dbReference>
<keyword evidence="11" id="KW-1185">Reference proteome</keyword>
<dbReference type="FunFam" id="1.10.10.60:FF:000069">
    <property type="entry name" value="MYB transcription factor"/>
    <property type="match status" value="1"/>
</dbReference>
<organism evidence="10 11">
    <name type="scientific">Hibiscus syriacus</name>
    <name type="common">Rose of Sharon</name>
    <dbReference type="NCBI Taxonomy" id="106335"/>
    <lineage>
        <taxon>Eukaryota</taxon>
        <taxon>Viridiplantae</taxon>
        <taxon>Streptophyta</taxon>
        <taxon>Embryophyta</taxon>
        <taxon>Tracheophyta</taxon>
        <taxon>Spermatophyta</taxon>
        <taxon>Magnoliopsida</taxon>
        <taxon>eudicotyledons</taxon>
        <taxon>Gunneridae</taxon>
        <taxon>Pentapetalae</taxon>
        <taxon>rosids</taxon>
        <taxon>malvids</taxon>
        <taxon>Malvales</taxon>
        <taxon>Malvaceae</taxon>
        <taxon>Malvoideae</taxon>
        <taxon>Hibiscus</taxon>
    </lineage>
</organism>
<protein>
    <submittedName>
        <fullName evidence="10">Protein ODORANT1</fullName>
    </submittedName>
</protein>
<dbReference type="InterPro" id="IPR001005">
    <property type="entry name" value="SANT/Myb"/>
</dbReference>
<dbReference type="InterPro" id="IPR009057">
    <property type="entry name" value="Homeodomain-like_sf"/>
</dbReference>
<evidence type="ECO:0000256" key="7">
    <source>
        <dbReference type="SAM" id="MobiDB-lite"/>
    </source>
</evidence>
<dbReference type="PANTHER" id="PTHR47994">
    <property type="entry name" value="F14D16.11-RELATED"/>
    <property type="match status" value="1"/>
</dbReference>
<dbReference type="FunFam" id="1.10.10.60:FF:000394">
    <property type="entry name" value="MYB transcription factor"/>
    <property type="match status" value="1"/>
</dbReference>
<dbReference type="SUPFAM" id="SSF46689">
    <property type="entry name" value="Homeodomain-like"/>
    <property type="match status" value="1"/>
</dbReference>
<dbReference type="SMART" id="SM00717">
    <property type="entry name" value="SANT"/>
    <property type="match status" value="2"/>
</dbReference>
<evidence type="ECO:0000256" key="5">
    <source>
        <dbReference type="ARBA" id="ARBA00023163"/>
    </source>
</evidence>
<evidence type="ECO:0000256" key="3">
    <source>
        <dbReference type="ARBA" id="ARBA00023015"/>
    </source>
</evidence>
<feature type="domain" description="HTH myb-type" evidence="9">
    <location>
        <begin position="9"/>
        <end position="61"/>
    </location>
</feature>
<keyword evidence="6" id="KW-0539">Nucleus</keyword>
<feature type="compositionally biased region" description="Polar residues" evidence="7">
    <location>
        <begin position="141"/>
        <end position="172"/>
    </location>
</feature>
<dbReference type="EMBL" id="VEPZ02001718">
    <property type="protein sequence ID" value="KAE8661788.1"/>
    <property type="molecule type" value="Genomic_DNA"/>
</dbReference>
<comment type="caution">
    <text evidence="10">The sequence shown here is derived from an EMBL/GenBank/DDBJ whole genome shotgun (WGS) entry which is preliminary data.</text>
</comment>
<feature type="domain" description="Myb-like" evidence="8">
    <location>
        <begin position="62"/>
        <end position="112"/>
    </location>
</feature>
<dbReference type="CDD" id="cd00167">
    <property type="entry name" value="SANT"/>
    <property type="match status" value="2"/>
</dbReference>
<name>A0A6A2WNM1_HIBSY</name>
<feature type="domain" description="HTH myb-type" evidence="9">
    <location>
        <begin position="62"/>
        <end position="116"/>
    </location>
</feature>
<dbReference type="GO" id="GO:0005634">
    <property type="term" value="C:nucleus"/>
    <property type="evidence" value="ECO:0007669"/>
    <property type="project" value="UniProtKB-SubCell"/>
</dbReference>
<dbReference type="PANTHER" id="PTHR47994:SF5">
    <property type="entry name" value="F14D16.11-RELATED"/>
    <property type="match status" value="1"/>
</dbReference>
<reference evidence="10" key="1">
    <citation type="submission" date="2019-09" db="EMBL/GenBank/DDBJ databases">
        <title>Draft genome information of white flower Hibiscus syriacus.</title>
        <authorList>
            <person name="Kim Y.-M."/>
        </authorList>
    </citation>
    <scope>NUCLEOTIDE SEQUENCE [LARGE SCALE GENOMIC DNA]</scope>
    <source>
        <strain evidence="10">YM2019G1</strain>
    </source>
</reference>
<dbReference type="PROSITE" id="PS50090">
    <property type="entry name" value="MYB_LIKE"/>
    <property type="match status" value="2"/>
</dbReference>
<sequence>MGRKPCCDKLGVKKGPWTAEEDKKLINFIATNGQCCWRAVPKLAGLRRCGKSCRLRWTNYLRPDLKRGLLSEDEEQLVIDLHARLGNRWSKIACSLPGRTDNEIKNHWNTRIKKKLLKLGIDPVTHEPLNKQSKTEESCSHAENSADNNVTISSEDNSSTNTTPTENCSTSDNSTLLDRICNDESLLTSLWLDEPPLVDASWNFATPAATETCNNETSSPSLEDSIAWLLDCQDFGIHDFVLDCLNDNELDTSKTVA</sequence>
<evidence type="ECO:0000256" key="2">
    <source>
        <dbReference type="ARBA" id="ARBA00022737"/>
    </source>
</evidence>
<dbReference type="InterPro" id="IPR017930">
    <property type="entry name" value="Myb_dom"/>
</dbReference>
<dbReference type="GO" id="GO:0006355">
    <property type="term" value="P:regulation of DNA-templated transcription"/>
    <property type="evidence" value="ECO:0007669"/>
    <property type="project" value="UniProtKB-ARBA"/>
</dbReference>
<keyword evidence="2" id="KW-0677">Repeat</keyword>
<keyword evidence="3" id="KW-0805">Transcription regulation</keyword>
<accession>A0A6A2WNM1</accession>
<dbReference type="Gene3D" id="1.10.10.60">
    <property type="entry name" value="Homeodomain-like"/>
    <property type="match status" value="2"/>
</dbReference>
<feature type="region of interest" description="Disordered" evidence="7">
    <location>
        <begin position="126"/>
        <end position="172"/>
    </location>
</feature>
<dbReference type="Pfam" id="PF00249">
    <property type="entry name" value="Myb_DNA-binding"/>
    <property type="match status" value="2"/>
</dbReference>
<evidence type="ECO:0000259" key="8">
    <source>
        <dbReference type="PROSITE" id="PS50090"/>
    </source>
</evidence>
<evidence type="ECO:0000313" key="10">
    <source>
        <dbReference type="EMBL" id="KAE8661788.1"/>
    </source>
</evidence>
<dbReference type="GO" id="GO:0046394">
    <property type="term" value="P:carboxylic acid biosynthetic process"/>
    <property type="evidence" value="ECO:0007669"/>
    <property type="project" value="UniProtKB-ARBA"/>
</dbReference>
<feature type="compositionally biased region" description="Basic and acidic residues" evidence="7">
    <location>
        <begin position="126"/>
        <end position="140"/>
    </location>
</feature>
<gene>
    <name evidence="10" type="ORF">F3Y22_tig00113722pilonHSYRG00010</name>
</gene>
<proteinExistence type="predicted"/>
<feature type="domain" description="Myb-like" evidence="8">
    <location>
        <begin position="9"/>
        <end position="61"/>
    </location>
</feature>
<evidence type="ECO:0000256" key="6">
    <source>
        <dbReference type="ARBA" id="ARBA00023242"/>
    </source>
</evidence>
<evidence type="ECO:0000256" key="4">
    <source>
        <dbReference type="ARBA" id="ARBA00023125"/>
    </source>
</evidence>
<dbReference type="AlphaFoldDB" id="A0A6A2WNM1"/>
<keyword evidence="4" id="KW-0238">DNA-binding</keyword>
<keyword evidence="5" id="KW-0804">Transcription</keyword>
<evidence type="ECO:0000259" key="9">
    <source>
        <dbReference type="PROSITE" id="PS51294"/>
    </source>
</evidence>
<dbReference type="InterPro" id="IPR015495">
    <property type="entry name" value="Myb_TF_plants"/>
</dbReference>
<dbReference type="Proteomes" id="UP000436088">
    <property type="component" value="Unassembled WGS sequence"/>
</dbReference>
<dbReference type="PROSITE" id="PS51294">
    <property type="entry name" value="HTH_MYB"/>
    <property type="match status" value="2"/>
</dbReference>